<dbReference type="InterPro" id="IPR005467">
    <property type="entry name" value="His_kinase_dom"/>
</dbReference>
<dbReference type="NCBIfam" id="TIGR00229">
    <property type="entry name" value="sensory_box"/>
    <property type="match status" value="1"/>
</dbReference>
<dbReference type="InterPro" id="IPR036890">
    <property type="entry name" value="HATPase_C_sf"/>
</dbReference>
<dbReference type="InterPro" id="IPR050351">
    <property type="entry name" value="BphY/WalK/GraS-like"/>
</dbReference>
<proteinExistence type="predicted"/>
<evidence type="ECO:0000256" key="9">
    <source>
        <dbReference type="SAM" id="Phobius"/>
    </source>
</evidence>
<dbReference type="GO" id="GO:0000155">
    <property type="term" value="F:phosphorelay sensor kinase activity"/>
    <property type="evidence" value="ECO:0007669"/>
    <property type="project" value="InterPro"/>
</dbReference>
<evidence type="ECO:0000256" key="1">
    <source>
        <dbReference type="ARBA" id="ARBA00000085"/>
    </source>
</evidence>
<keyword evidence="14" id="KW-1185">Reference proteome</keyword>
<dbReference type="SUPFAM" id="SSF47384">
    <property type="entry name" value="Homodimeric domain of signal transducing histidine kinase"/>
    <property type="match status" value="1"/>
</dbReference>
<dbReference type="InterPro" id="IPR000014">
    <property type="entry name" value="PAS"/>
</dbReference>
<reference evidence="13 14" key="1">
    <citation type="submission" date="2007-10" db="EMBL/GenBank/DDBJ databases">
        <title>Complete sequence of Desulfococcus oleovorans Hxd3.</title>
        <authorList>
            <consortium name="US DOE Joint Genome Institute"/>
            <person name="Copeland A."/>
            <person name="Lucas S."/>
            <person name="Lapidus A."/>
            <person name="Barry K."/>
            <person name="Glavina del Rio T."/>
            <person name="Dalin E."/>
            <person name="Tice H."/>
            <person name="Pitluck S."/>
            <person name="Kiss H."/>
            <person name="Brettin T."/>
            <person name="Bruce D."/>
            <person name="Detter J.C."/>
            <person name="Han C."/>
            <person name="Schmutz J."/>
            <person name="Larimer F."/>
            <person name="Land M."/>
            <person name="Hauser L."/>
            <person name="Kyrpides N."/>
            <person name="Kim E."/>
            <person name="Wawrik B."/>
            <person name="Richardson P."/>
        </authorList>
    </citation>
    <scope>NUCLEOTIDE SEQUENCE [LARGE SCALE GENOMIC DNA]</scope>
    <source>
        <strain evidence="14">DSM 6200 / JCM 39069 / Hxd3</strain>
    </source>
</reference>
<accession>A8ZSJ8</accession>
<dbReference type="PROSITE" id="PS50885">
    <property type="entry name" value="HAMP"/>
    <property type="match status" value="1"/>
</dbReference>
<keyword evidence="4" id="KW-0597">Phosphoprotein</keyword>
<dbReference type="InterPro" id="IPR003594">
    <property type="entry name" value="HATPase_dom"/>
</dbReference>
<evidence type="ECO:0000259" key="12">
    <source>
        <dbReference type="PROSITE" id="PS50885"/>
    </source>
</evidence>
<keyword evidence="9" id="KW-1133">Transmembrane helix</keyword>
<dbReference type="EC" id="2.7.13.3" evidence="3"/>
<dbReference type="eggNOG" id="COG5002">
    <property type="taxonomic scope" value="Bacteria"/>
</dbReference>
<organism evidence="13 14">
    <name type="scientific">Desulfosudis oleivorans (strain DSM 6200 / JCM 39069 / Hxd3)</name>
    <name type="common">Desulfococcus oleovorans</name>
    <dbReference type="NCBI Taxonomy" id="96561"/>
    <lineage>
        <taxon>Bacteria</taxon>
        <taxon>Pseudomonadati</taxon>
        <taxon>Thermodesulfobacteriota</taxon>
        <taxon>Desulfobacteria</taxon>
        <taxon>Desulfobacterales</taxon>
        <taxon>Desulfosudaceae</taxon>
        <taxon>Desulfosudis</taxon>
    </lineage>
</organism>
<dbReference type="Gene3D" id="3.30.565.10">
    <property type="entry name" value="Histidine kinase-like ATPase, C-terminal domain"/>
    <property type="match status" value="1"/>
</dbReference>
<comment type="subcellular location">
    <subcellularLocation>
        <location evidence="2">Membrane</location>
    </subcellularLocation>
</comment>
<dbReference type="FunFam" id="3.30.565.10:FF:000006">
    <property type="entry name" value="Sensor histidine kinase WalK"/>
    <property type="match status" value="1"/>
</dbReference>
<feature type="transmembrane region" description="Helical" evidence="9">
    <location>
        <begin position="168"/>
        <end position="189"/>
    </location>
</feature>
<dbReference type="SUPFAM" id="SSF55785">
    <property type="entry name" value="PYP-like sensor domain (PAS domain)"/>
    <property type="match status" value="1"/>
</dbReference>
<sequence length="591" mass="65092">MKKRKKILHQIYPTYLVVTFGSLFVVIWFVFHTLNGLFLDETRRDLTARAELIKHHIKATGLTEPALDAWCKTAGSAAKTRITLVLPSGRVVADSEEDPARMENHTDRTEILQALQTGSGSSLRYSATLKTQMMYVALPMTGENSARLVVRTALPVTSIYSALGGIKFNIFAVALVLALLVALVSLVISRNIALPIREMEQGARRFAGGDLSSKLVLPASAELASLAEAMNDMAGRLDDRIKTAIRQKNELNAVFSSMTEAVIAIGSNEKILRVNHAAETFLRKSRQALNGTFLYEVIRNHDFKKFVESAVKTDRSEADLPFELDGKTHIINIHASALVDETGERMGALLILNDVTRMRQLETMRKDFAANVSHELKTPLTSIQGFTETLLAEPSLLDNAHVVRCLEIIANNTKRLTTIIDDLLKLSEIEHADRQKDFNFQEAPLADVINSAAAICRPDLDSKQIKLESDCPADLALPIDPFLLELALVNLVENAVKYSPNNSEVGISAEDKGREVHVSVIDHGTGIAEAHIPRIFERFYRVDKARSRELGGTGLGLAIVKHVAQIHGGRIEVQSTPGKGSAFTLIFPRPM</sequence>
<dbReference type="EMBL" id="CP000859">
    <property type="protein sequence ID" value="ABW67735.1"/>
    <property type="molecule type" value="Genomic_DNA"/>
</dbReference>
<dbReference type="Pfam" id="PF00989">
    <property type="entry name" value="PAS"/>
    <property type="match status" value="1"/>
</dbReference>
<dbReference type="Gene3D" id="3.30.450.20">
    <property type="entry name" value="PAS domain"/>
    <property type="match status" value="1"/>
</dbReference>
<dbReference type="PROSITE" id="PS50113">
    <property type="entry name" value="PAC"/>
    <property type="match status" value="1"/>
</dbReference>
<feature type="domain" description="Histidine kinase" evidence="10">
    <location>
        <begin position="371"/>
        <end position="591"/>
    </location>
</feature>
<dbReference type="Gene3D" id="1.10.287.130">
    <property type="match status" value="1"/>
</dbReference>
<dbReference type="SMART" id="SM00388">
    <property type="entry name" value="HisKA"/>
    <property type="match status" value="1"/>
</dbReference>
<feature type="domain" description="HAMP" evidence="12">
    <location>
        <begin position="190"/>
        <end position="242"/>
    </location>
</feature>
<gene>
    <name evidence="13" type="ordered locus">Dole_1931</name>
</gene>
<dbReference type="GO" id="GO:0005886">
    <property type="term" value="C:plasma membrane"/>
    <property type="evidence" value="ECO:0007669"/>
    <property type="project" value="TreeGrafter"/>
</dbReference>
<dbReference type="Pfam" id="PF00672">
    <property type="entry name" value="HAMP"/>
    <property type="match status" value="1"/>
</dbReference>
<feature type="domain" description="PAC" evidence="11">
    <location>
        <begin position="314"/>
        <end position="367"/>
    </location>
</feature>
<evidence type="ECO:0000259" key="10">
    <source>
        <dbReference type="PROSITE" id="PS50109"/>
    </source>
</evidence>
<keyword evidence="6 13" id="KW-0418">Kinase</keyword>
<dbReference type="OrthoDB" id="9813151at2"/>
<dbReference type="SMART" id="SM00387">
    <property type="entry name" value="HATPase_c"/>
    <property type="match status" value="1"/>
</dbReference>
<feature type="transmembrane region" description="Helical" evidence="9">
    <location>
        <begin position="12"/>
        <end position="31"/>
    </location>
</feature>
<dbReference type="Gene3D" id="6.10.340.10">
    <property type="match status" value="1"/>
</dbReference>
<keyword evidence="9" id="KW-0812">Transmembrane</keyword>
<dbReference type="PANTHER" id="PTHR45453:SF1">
    <property type="entry name" value="PHOSPHATE REGULON SENSOR PROTEIN PHOR"/>
    <property type="match status" value="1"/>
</dbReference>
<dbReference type="Pfam" id="PF02518">
    <property type="entry name" value="HATPase_c"/>
    <property type="match status" value="1"/>
</dbReference>
<dbReference type="AlphaFoldDB" id="A8ZSJ8"/>
<dbReference type="InterPro" id="IPR000700">
    <property type="entry name" value="PAS-assoc_C"/>
</dbReference>
<dbReference type="InterPro" id="IPR003661">
    <property type="entry name" value="HisK_dim/P_dom"/>
</dbReference>
<dbReference type="SMART" id="SM00304">
    <property type="entry name" value="HAMP"/>
    <property type="match status" value="1"/>
</dbReference>
<evidence type="ECO:0000256" key="3">
    <source>
        <dbReference type="ARBA" id="ARBA00012438"/>
    </source>
</evidence>
<dbReference type="InterPro" id="IPR003660">
    <property type="entry name" value="HAMP_dom"/>
</dbReference>
<dbReference type="Proteomes" id="UP000008561">
    <property type="component" value="Chromosome"/>
</dbReference>
<evidence type="ECO:0000256" key="7">
    <source>
        <dbReference type="ARBA" id="ARBA00023012"/>
    </source>
</evidence>
<dbReference type="InterPro" id="IPR004358">
    <property type="entry name" value="Sig_transdc_His_kin-like_C"/>
</dbReference>
<dbReference type="RefSeq" id="WP_012175347.1">
    <property type="nucleotide sequence ID" value="NC_009943.1"/>
</dbReference>
<dbReference type="SMART" id="SM00091">
    <property type="entry name" value="PAS"/>
    <property type="match status" value="1"/>
</dbReference>
<dbReference type="KEGG" id="dol:Dole_1931"/>
<dbReference type="PRINTS" id="PR00344">
    <property type="entry name" value="BCTRLSENSOR"/>
</dbReference>
<comment type="catalytic activity">
    <reaction evidence="1">
        <text>ATP + protein L-histidine = ADP + protein N-phospho-L-histidine.</text>
        <dbReference type="EC" id="2.7.13.3"/>
    </reaction>
</comment>
<evidence type="ECO:0000313" key="13">
    <source>
        <dbReference type="EMBL" id="ABW67735.1"/>
    </source>
</evidence>
<dbReference type="STRING" id="96561.Dole_1931"/>
<dbReference type="InterPro" id="IPR036097">
    <property type="entry name" value="HisK_dim/P_sf"/>
</dbReference>
<dbReference type="CDD" id="cd00130">
    <property type="entry name" value="PAS"/>
    <property type="match status" value="1"/>
</dbReference>
<dbReference type="Pfam" id="PF00512">
    <property type="entry name" value="HisKA"/>
    <property type="match status" value="1"/>
</dbReference>
<evidence type="ECO:0000313" key="14">
    <source>
        <dbReference type="Proteomes" id="UP000008561"/>
    </source>
</evidence>
<dbReference type="PANTHER" id="PTHR45453">
    <property type="entry name" value="PHOSPHATE REGULON SENSOR PROTEIN PHOR"/>
    <property type="match status" value="1"/>
</dbReference>
<keyword evidence="8 9" id="KW-0472">Membrane</keyword>
<dbReference type="FunFam" id="1.10.287.130:FF:000001">
    <property type="entry name" value="Two-component sensor histidine kinase"/>
    <property type="match status" value="1"/>
</dbReference>
<evidence type="ECO:0000256" key="6">
    <source>
        <dbReference type="ARBA" id="ARBA00022777"/>
    </source>
</evidence>
<protein>
    <recommendedName>
        <fullName evidence="3">histidine kinase</fullName>
        <ecNumber evidence="3">2.7.13.3</ecNumber>
    </recommendedName>
</protein>
<evidence type="ECO:0000256" key="5">
    <source>
        <dbReference type="ARBA" id="ARBA00022679"/>
    </source>
</evidence>
<evidence type="ECO:0000256" key="2">
    <source>
        <dbReference type="ARBA" id="ARBA00004370"/>
    </source>
</evidence>
<dbReference type="HOGENOM" id="CLU_000445_89_2_7"/>
<keyword evidence="7" id="KW-0902">Two-component regulatory system</keyword>
<dbReference type="GO" id="GO:0016036">
    <property type="term" value="P:cellular response to phosphate starvation"/>
    <property type="evidence" value="ECO:0007669"/>
    <property type="project" value="TreeGrafter"/>
</dbReference>
<dbReference type="CDD" id="cd00075">
    <property type="entry name" value="HATPase"/>
    <property type="match status" value="1"/>
</dbReference>
<dbReference type="SUPFAM" id="SSF158472">
    <property type="entry name" value="HAMP domain-like"/>
    <property type="match status" value="1"/>
</dbReference>
<dbReference type="GO" id="GO:0004721">
    <property type="term" value="F:phosphoprotein phosphatase activity"/>
    <property type="evidence" value="ECO:0007669"/>
    <property type="project" value="TreeGrafter"/>
</dbReference>
<dbReference type="InterPro" id="IPR013767">
    <property type="entry name" value="PAS_fold"/>
</dbReference>
<evidence type="ECO:0000259" key="11">
    <source>
        <dbReference type="PROSITE" id="PS50113"/>
    </source>
</evidence>
<evidence type="ECO:0000256" key="4">
    <source>
        <dbReference type="ARBA" id="ARBA00022553"/>
    </source>
</evidence>
<dbReference type="GO" id="GO:0006355">
    <property type="term" value="P:regulation of DNA-templated transcription"/>
    <property type="evidence" value="ECO:0007669"/>
    <property type="project" value="InterPro"/>
</dbReference>
<name>A8ZSJ8_DESOH</name>
<dbReference type="CDD" id="cd06225">
    <property type="entry name" value="HAMP"/>
    <property type="match status" value="1"/>
</dbReference>
<dbReference type="CDD" id="cd00082">
    <property type="entry name" value="HisKA"/>
    <property type="match status" value="1"/>
</dbReference>
<keyword evidence="5 13" id="KW-0808">Transferase</keyword>
<dbReference type="InterPro" id="IPR035965">
    <property type="entry name" value="PAS-like_dom_sf"/>
</dbReference>
<dbReference type="SUPFAM" id="SSF55874">
    <property type="entry name" value="ATPase domain of HSP90 chaperone/DNA topoisomerase II/histidine kinase"/>
    <property type="match status" value="1"/>
</dbReference>
<dbReference type="PROSITE" id="PS50109">
    <property type="entry name" value="HIS_KIN"/>
    <property type="match status" value="1"/>
</dbReference>
<evidence type="ECO:0000256" key="8">
    <source>
        <dbReference type="ARBA" id="ARBA00023136"/>
    </source>
</evidence>